<feature type="signal peptide" evidence="1">
    <location>
        <begin position="1"/>
        <end position="23"/>
    </location>
</feature>
<dbReference type="AlphaFoldDB" id="A0A0U1NMC9"/>
<protein>
    <recommendedName>
        <fullName evidence="4">Lipoprotein</fullName>
    </recommendedName>
</protein>
<organism evidence="2 3">
    <name type="scientific">Nereida ignava</name>
    <dbReference type="NCBI Taxonomy" id="282199"/>
    <lineage>
        <taxon>Bacteria</taxon>
        <taxon>Pseudomonadati</taxon>
        <taxon>Pseudomonadota</taxon>
        <taxon>Alphaproteobacteria</taxon>
        <taxon>Rhodobacterales</taxon>
        <taxon>Roseobacteraceae</taxon>
        <taxon>Nereida</taxon>
    </lineage>
</organism>
<evidence type="ECO:0000313" key="2">
    <source>
        <dbReference type="EMBL" id="CRK75890.1"/>
    </source>
</evidence>
<evidence type="ECO:0000313" key="3">
    <source>
        <dbReference type="Proteomes" id="UP000048949"/>
    </source>
</evidence>
<dbReference type="Proteomes" id="UP000048949">
    <property type="component" value="Unassembled WGS sequence"/>
</dbReference>
<keyword evidence="1" id="KW-0732">Signal</keyword>
<dbReference type="EMBL" id="CVQV01000010">
    <property type="protein sequence ID" value="CRK75890.1"/>
    <property type="molecule type" value="Genomic_DNA"/>
</dbReference>
<gene>
    <name evidence="2" type="ORF">NIG5292_01946</name>
</gene>
<keyword evidence="3" id="KW-1185">Reference proteome</keyword>
<accession>A0A0U1NMC9</accession>
<proteinExistence type="predicted"/>
<name>A0A0U1NMC9_9RHOB</name>
<reference evidence="2 3" key="1">
    <citation type="submission" date="2015-04" db="EMBL/GenBank/DDBJ databases">
        <authorList>
            <person name="Syromyatnikov M.Y."/>
            <person name="Popov V.N."/>
        </authorList>
    </citation>
    <scope>NUCLEOTIDE SEQUENCE [LARGE SCALE GENOMIC DNA]</scope>
    <source>
        <strain evidence="2 3">CECT 5292</strain>
    </source>
</reference>
<evidence type="ECO:0000256" key="1">
    <source>
        <dbReference type="SAM" id="SignalP"/>
    </source>
</evidence>
<dbReference type="PROSITE" id="PS51257">
    <property type="entry name" value="PROKAR_LIPOPROTEIN"/>
    <property type="match status" value="1"/>
</dbReference>
<dbReference type="STRING" id="282199.GCA_001049735_01945"/>
<evidence type="ECO:0008006" key="4">
    <source>
        <dbReference type="Google" id="ProtNLM"/>
    </source>
</evidence>
<sequence>MIHPLRRAAVVAGLMFASALLTACSLRVGPQDRIGFQELLKRTAATPFECANYDLETDSCEMISTYQARIDGTVQARSTFILDADLGAVMTVTDTLRPEGARLCTDGKSTTAKVTGDQLTAQDNANLAELFLQTARTFGPSCIAFFERGGVLVGLSETPDGTILRGQPAFVLSYFAEPKPLRGPSAR</sequence>
<dbReference type="RefSeq" id="WP_048599312.1">
    <property type="nucleotide sequence ID" value="NZ_CBFHGK010000016.1"/>
</dbReference>
<feature type="chain" id="PRO_5006712249" description="Lipoprotein" evidence="1">
    <location>
        <begin position="24"/>
        <end position="187"/>
    </location>
</feature>
<dbReference type="OrthoDB" id="7858779at2"/>